<evidence type="ECO:0000256" key="9">
    <source>
        <dbReference type="ARBA" id="ARBA00030757"/>
    </source>
</evidence>
<comment type="subcellular location">
    <subcellularLocation>
        <location evidence="1">Cytoplasm</location>
    </subcellularLocation>
</comment>
<dbReference type="GO" id="GO:0004719">
    <property type="term" value="F:protein-L-isoaspartate (D-aspartate) O-methyltransferase activity"/>
    <property type="evidence" value="ECO:0007669"/>
    <property type="project" value="UniProtKB-EC"/>
</dbReference>
<evidence type="ECO:0000256" key="10">
    <source>
        <dbReference type="ARBA" id="ARBA00031323"/>
    </source>
</evidence>
<proteinExistence type="inferred from homology"/>
<dbReference type="Proteomes" id="UP000198420">
    <property type="component" value="Unassembled WGS sequence"/>
</dbReference>
<dbReference type="AlphaFoldDB" id="A0A239GUN1"/>
<evidence type="ECO:0000256" key="2">
    <source>
        <dbReference type="ARBA" id="ARBA00005369"/>
    </source>
</evidence>
<comment type="similarity">
    <text evidence="2">Belongs to the methyltransferase superfamily. L-isoaspartyl/D-aspartyl protein methyltransferase family.</text>
</comment>
<dbReference type="NCBIfam" id="TIGR04364">
    <property type="entry name" value="methyltran_FxLD"/>
    <property type="match status" value="1"/>
</dbReference>
<dbReference type="Gene3D" id="3.40.50.150">
    <property type="entry name" value="Vaccinia Virus protein VP39"/>
    <property type="match status" value="1"/>
</dbReference>
<dbReference type="InterPro" id="IPR000682">
    <property type="entry name" value="PCMT"/>
</dbReference>
<dbReference type="InterPro" id="IPR029063">
    <property type="entry name" value="SAM-dependent_MTases_sf"/>
</dbReference>
<name>A0A239GUN1_9ACTN</name>
<organism evidence="12 13">
    <name type="scientific">Actinomadura mexicana</name>
    <dbReference type="NCBI Taxonomy" id="134959"/>
    <lineage>
        <taxon>Bacteria</taxon>
        <taxon>Bacillati</taxon>
        <taxon>Actinomycetota</taxon>
        <taxon>Actinomycetes</taxon>
        <taxon>Streptosporangiales</taxon>
        <taxon>Thermomonosporaceae</taxon>
        <taxon>Actinomadura</taxon>
    </lineage>
</organism>
<dbReference type="RefSeq" id="WP_245920267.1">
    <property type="nucleotide sequence ID" value="NZ_FZNP01000026.1"/>
</dbReference>
<evidence type="ECO:0000256" key="1">
    <source>
        <dbReference type="ARBA" id="ARBA00004496"/>
    </source>
</evidence>
<dbReference type="InterPro" id="IPR027573">
    <property type="entry name" value="Methyltran_FxLD"/>
</dbReference>
<evidence type="ECO:0000256" key="6">
    <source>
        <dbReference type="ARBA" id="ARBA00022603"/>
    </source>
</evidence>
<evidence type="ECO:0000256" key="4">
    <source>
        <dbReference type="ARBA" id="ARBA00013346"/>
    </source>
</evidence>
<evidence type="ECO:0000256" key="5">
    <source>
        <dbReference type="ARBA" id="ARBA00022490"/>
    </source>
</evidence>
<dbReference type="Pfam" id="PF01135">
    <property type="entry name" value="PCMT"/>
    <property type="match status" value="1"/>
</dbReference>
<evidence type="ECO:0000313" key="13">
    <source>
        <dbReference type="Proteomes" id="UP000198420"/>
    </source>
</evidence>
<keyword evidence="6 12" id="KW-0489">Methyltransferase</keyword>
<dbReference type="GO" id="GO:0005737">
    <property type="term" value="C:cytoplasm"/>
    <property type="evidence" value="ECO:0007669"/>
    <property type="project" value="UniProtKB-SubCell"/>
</dbReference>
<dbReference type="PANTHER" id="PTHR11579:SF0">
    <property type="entry name" value="PROTEIN-L-ISOASPARTATE(D-ASPARTATE) O-METHYLTRANSFERASE"/>
    <property type="match status" value="1"/>
</dbReference>
<keyword evidence="5" id="KW-0963">Cytoplasm</keyword>
<keyword evidence="7 12" id="KW-0808">Transferase</keyword>
<keyword evidence="8" id="KW-0949">S-adenosyl-L-methionine</keyword>
<reference evidence="13" key="1">
    <citation type="submission" date="2017-06" db="EMBL/GenBank/DDBJ databases">
        <authorList>
            <person name="Varghese N."/>
            <person name="Submissions S."/>
        </authorList>
    </citation>
    <scope>NUCLEOTIDE SEQUENCE [LARGE SCALE GENOMIC DNA]</scope>
    <source>
        <strain evidence="13">DSM 44485</strain>
    </source>
</reference>
<dbReference type="SUPFAM" id="SSF53335">
    <property type="entry name" value="S-adenosyl-L-methionine-dependent methyltransferases"/>
    <property type="match status" value="1"/>
</dbReference>
<sequence>MTEPHDSIGAGEASGDQIASWRDRAVEQLIGNGTIVSDAVANAMRTVPRHLFIPEVSPEQAYEPFQAVVTKRGEEGNALSSVSDMHVQAFMLEQAAIVPGMNVLEIGSGGYNAALLAELVGPSGTVTTVDIDQYVTDRASRLLDEAGYSRVNVVLADAEVGVPAYAPYERILVTMGAWDVPPAWPAQLAEGGRISTALRIRGLHRVITFEQADGYLVSTASKMFGFVAVQGAGAHQAKLLVMRDGEVTLRFDDGTDLDSSIFEGVFDTPRVEVWSGAFIGLGEFVDTVQMWLATAFPGFCMVLVDQDRDTAAVALRNASSAMAVVDHAGNLAYLTTRPATEDGRKALEYGVHAYGPDAARLAESVAEQLRVWSRKHRRGSGPQYRIYPAGTPDELLPHGRVVEKVHSRVSISWPQAAPAVVGQGFSATPVK</sequence>
<dbReference type="PANTHER" id="PTHR11579">
    <property type="entry name" value="PROTEIN-L-ISOASPARTATE O-METHYLTRANSFERASE"/>
    <property type="match status" value="1"/>
</dbReference>
<dbReference type="GO" id="GO:0032259">
    <property type="term" value="P:methylation"/>
    <property type="evidence" value="ECO:0007669"/>
    <property type="project" value="UniProtKB-KW"/>
</dbReference>
<evidence type="ECO:0000256" key="7">
    <source>
        <dbReference type="ARBA" id="ARBA00022679"/>
    </source>
</evidence>
<dbReference type="EC" id="2.1.1.77" evidence="3"/>
<accession>A0A239GUN1</accession>
<protein>
    <recommendedName>
        <fullName evidence="4">Protein-L-isoaspartate O-methyltransferase</fullName>
        <ecNumber evidence="3">2.1.1.77</ecNumber>
    </recommendedName>
    <alternativeName>
        <fullName evidence="11">L-isoaspartyl protein carboxyl methyltransferase</fullName>
    </alternativeName>
    <alternativeName>
        <fullName evidence="9">Protein L-isoaspartyl methyltransferase</fullName>
    </alternativeName>
    <alternativeName>
        <fullName evidence="10">Protein-beta-aspartate methyltransferase</fullName>
    </alternativeName>
</protein>
<dbReference type="EMBL" id="FZNP01000026">
    <property type="protein sequence ID" value="SNS72585.1"/>
    <property type="molecule type" value="Genomic_DNA"/>
</dbReference>
<gene>
    <name evidence="12" type="ORF">SAMN06265355_12628</name>
</gene>
<evidence type="ECO:0000256" key="3">
    <source>
        <dbReference type="ARBA" id="ARBA00011890"/>
    </source>
</evidence>
<dbReference type="CDD" id="cd02440">
    <property type="entry name" value="AdoMet_MTases"/>
    <property type="match status" value="1"/>
</dbReference>
<evidence type="ECO:0000313" key="12">
    <source>
        <dbReference type="EMBL" id="SNS72585.1"/>
    </source>
</evidence>
<keyword evidence="13" id="KW-1185">Reference proteome</keyword>
<evidence type="ECO:0000256" key="11">
    <source>
        <dbReference type="ARBA" id="ARBA00031350"/>
    </source>
</evidence>
<evidence type="ECO:0000256" key="8">
    <source>
        <dbReference type="ARBA" id="ARBA00022691"/>
    </source>
</evidence>